<feature type="compositionally biased region" description="Low complexity" evidence="6">
    <location>
        <begin position="1843"/>
        <end position="1857"/>
    </location>
</feature>
<dbReference type="PANTHER" id="PTHR13900">
    <property type="entry name" value="TRANSCRIPTION INITIATION FACTOR TFIID"/>
    <property type="match status" value="1"/>
</dbReference>
<feature type="compositionally biased region" description="Basic and acidic residues" evidence="6">
    <location>
        <begin position="11"/>
        <end position="22"/>
    </location>
</feature>
<evidence type="ECO:0000259" key="7">
    <source>
        <dbReference type="PROSITE" id="PS50014"/>
    </source>
</evidence>
<feature type="region of interest" description="Disordered" evidence="6">
    <location>
        <begin position="398"/>
        <end position="435"/>
    </location>
</feature>
<feature type="region of interest" description="Disordered" evidence="6">
    <location>
        <begin position="1"/>
        <end position="28"/>
    </location>
</feature>
<evidence type="ECO:0000313" key="8">
    <source>
        <dbReference type="EMBL" id="CAI73727.1"/>
    </source>
</evidence>
<dbReference type="InterPro" id="IPR040240">
    <property type="entry name" value="TAF1"/>
</dbReference>
<accession>Q4UGR2</accession>
<dbReference type="Gene3D" id="1.20.920.10">
    <property type="entry name" value="Bromodomain-like"/>
    <property type="match status" value="1"/>
</dbReference>
<proteinExistence type="inferred from homology"/>
<dbReference type="VEuPathDB" id="PiroplasmaDB:TA21225"/>
<organism evidence="8 9">
    <name type="scientific">Theileria annulata</name>
    <dbReference type="NCBI Taxonomy" id="5874"/>
    <lineage>
        <taxon>Eukaryota</taxon>
        <taxon>Sar</taxon>
        <taxon>Alveolata</taxon>
        <taxon>Apicomplexa</taxon>
        <taxon>Aconoidasida</taxon>
        <taxon>Piroplasmida</taxon>
        <taxon>Theileriidae</taxon>
        <taxon>Theileria</taxon>
    </lineage>
</organism>
<dbReference type="EMBL" id="CR940347">
    <property type="protein sequence ID" value="CAI73727.1"/>
    <property type="molecule type" value="Genomic_DNA"/>
</dbReference>
<dbReference type="CDD" id="cd04369">
    <property type="entry name" value="Bromodomain"/>
    <property type="match status" value="1"/>
</dbReference>
<dbReference type="PROSITE" id="PS00633">
    <property type="entry name" value="BROMODOMAIN_1"/>
    <property type="match status" value="1"/>
</dbReference>
<reference evidence="8 9" key="1">
    <citation type="journal article" date="2005" name="Science">
        <title>Genome of the host-cell transforming parasite Theileria annulata compared with T. parva.</title>
        <authorList>
            <person name="Pain A."/>
            <person name="Renauld H."/>
            <person name="Berriman M."/>
            <person name="Murphy L."/>
            <person name="Yeats C.A."/>
            <person name="Weir W."/>
            <person name="Kerhornou A."/>
            <person name="Aslett M."/>
            <person name="Bishop R."/>
            <person name="Bouchier C."/>
            <person name="Cochet M."/>
            <person name="Coulson R.M.R."/>
            <person name="Cronin A."/>
            <person name="de Villiers E.P."/>
            <person name="Fraser A."/>
            <person name="Fosker N."/>
            <person name="Gardner M."/>
            <person name="Goble A."/>
            <person name="Griffiths-Jones S."/>
            <person name="Harris D.E."/>
            <person name="Katzer F."/>
            <person name="Larke N."/>
            <person name="Lord A."/>
            <person name="Maser P."/>
            <person name="McKellar S."/>
            <person name="Mooney P."/>
            <person name="Morton F."/>
            <person name="Nene V."/>
            <person name="O'Neil S."/>
            <person name="Price C."/>
            <person name="Quail M.A."/>
            <person name="Rabbinowitsch E."/>
            <person name="Rawlings N.D."/>
            <person name="Rutter S."/>
            <person name="Saunders D."/>
            <person name="Seeger K."/>
            <person name="Shah T."/>
            <person name="Squares R."/>
            <person name="Squares S."/>
            <person name="Tivey A."/>
            <person name="Walker A.R."/>
            <person name="Woodward J."/>
            <person name="Dobbelaere D.A.E."/>
            <person name="Langsley G."/>
            <person name="Rajandream M.A."/>
            <person name="McKeever D."/>
            <person name="Shiels B."/>
            <person name="Tait A."/>
            <person name="Barrell B.G."/>
            <person name="Hall N."/>
        </authorList>
    </citation>
    <scope>NUCLEOTIDE SEQUENCE [LARGE SCALE GENOMIC DNA]</scope>
    <source>
        <strain evidence="9">Ankara</strain>
    </source>
</reference>
<dbReference type="OrthoDB" id="21449at2759"/>
<dbReference type="PRINTS" id="PR00503">
    <property type="entry name" value="BROMODOMAIN"/>
</dbReference>
<dbReference type="GO" id="GO:0017025">
    <property type="term" value="F:TBP-class protein binding"/>
    <property type="evidence" value="ECO:0007669"/>
    <property type="project" value="InterPro"/>
</dbReference>
<comment type="similarity">
    <text evidence="2">Belongs to the TAF1 family.</text>
</comment>
<evidence type="ECO:0000256" key="3">
    <source>
        <dbReference type="ARBA" id="ARBA00023117"/>
    </source>
</evidence>
<dbReference type="Pfam" id="PF00439">
    <property type="entry name" value="Bromodomain"/>
    <property type="match status" value="1"/>
</dbReference>
<comment type="subcellular location">
    <subcellularLocation>
        <location evidence="1">Nucleus</location>
    </subcellularLocation>
</comment>
<name>Q4UGR2_THEAN</name>
<dbReference type="PROSITE" id="PS50014">
    <property type="entry name" value="BROMODOMAIN_2"/>
    <property type="match status" value="1"/>
</dbReference>
<dbReference type="InterPro" id="IPR001487">
    <property type="entry name" value="Bromodomain"/>
</dbReference>
<dbReference type="InterPro" id="IPR018359">
    <property type="entry name" value="Bromodomain_CS"/>
</dbReference>
<dbReference type="Pfam" id="PF12157">
    <property type="entry name" value="DUF3591"/>
    <property type="match status" value="2"/>
</dbReference>
<keyword evidence="9" id="KW-1185">Reference proteome</keyword>
<feature type="region of interest" description="Disordered" evidence="6">
    <location>
        <begin position="244"/>
        <end position="291"/>
    </location>
</feature>
<dbReference type="Proteomes" id="UP000001950">
    <property type="component" value="Chromosome 1"/>
</dbReference>
<keyword evidence="4" id="KW-0539">Nucleus</keyword>
<gene>
    <name evidence="8" type="ORF">TA21225</name>
</gene>
<feature type="compositionally biased region" description="Polar residues" evidence="6">
    <location>
        <begin position="1892"/>
        <end position="1904"/>
    </location>
</feature>
<dbReference type="KEGG" id="tan:TA21225"/>
<sequence>MPNSDSDYEPSMDKEEMNEPDTKVTTNTSFPFFSLSTLPKMNIAEQDFSYDPDEAKKTMNLRPSGPVSLFGSQAGVMNGFFSATQGSHLQTPGNFQTNKINKPAGVGKSRVCDGGSNNVSEVGSAIEDGTMEMFRYDPQSIQGSKKESLTDSKLIQPHRMLPMFPFVPSISEEGLGKDFSRGKEHGRDYTKRDLKHLKHSLSRKSSEFHETFKGVTASVEIREMCQVKIWKKMIEKNRSLFKLPDNLKPQTSEQPPQQPPKVDPAHTEQKSEPEQIDNKLESDKIDSDKKAKKSIKDMEMAWAINRFYTLSDEIVVDLDLFEEEDDLDSEMHALRRSLRKLSNLKIKVYPYQLMNYPSKISNNTNKNLFWLMDDDLSDQQDESDGLEIDEPDQLEANVQKQQDLEQEKQMEKVEESELNEMEPEELKQPEQTDEKEDVIDELELELELENELDDIENELERELSKETVSVTESTEPILEKRSEVFERFGELEEFNLPKKENFNLYDYNYRWNKFRSELNHKLTLSDFLEFENHIKSFYGITSRTNDTDGQSVGKSEKKSEDEVNIGLLLKLYKVSKTNLKLLLHYKHPEISTIVNSVIYDLNSSKIVYSSVSEDVDSKDDLLLNVPYKEDHGESINDRTTEKGDKDETVILSGKESDVRRQWRKRLQTMSKETRLALVNMGKSLKYIENAFMNIESSRAYDSMVEYCEVNTFFKNCDYVNILNHSFDSHYLSQGPHETGKDDEILNKRELIHTRVARNLVNILPLVGNKAKIHFSRFHKLDFRTSVLSSICGSKKKKEEDQKWSIKWQVYPVVKSIINMNYKDDDIVDGLQNHCSNYFVNSADLSLNDDTKIVLLEYVEQYPLLLNNIGMTSRIDTYINSSGGNGRDNGEQNNKENVLGNVVYNNEYELFGVNHQLKPNEIQSIVDNTLFKAPIFYPLNSNEGMERKKKTLFCPENTQFDREKTQPETEKIKVTSNRVLNNNNDILNLGIPMYDFIMTRSSINSQSNQPNETNSGADELLYIRELDNSLLCTVGQCEPKITINSPKSKNYLEDNKLLLKAWVLKTAMINPLTDMKRLRKVARKKFYPVIPEKEITAVLKQVESTSIFSMRPQALEKMIQATIKPEVVCSLESTRSQKFRVKSRGISRLMSHEGISVVCSILQQQENHFKSSISQALEKLKSLKKTYYTRLVTLNIDQNIVTNKLQKFNIPLNQYTLYGLSQSSSDNDNLNTFNSKNDNEESKETPSGISARVGYIEKILKLTSWNIANDVRMVLKGNGQFSLYGLGDPSNSGLAINLLKRQIYTNINTNMGSNIYNISIVGNNYEDLRKLSMEELSKRLLMYGVSEAVIKTLPRWDQVALVRQYRDGFGVVKNFDDSNKFRIPPSEYQSQLRQIILKQKSVLAHSRLDYTEDEYEADEKVVRIDSTDLINVNKVNDIGADSFVSVGNDSVEKVDDIEKEREELRLLKESINMKKNIDLVIDDSNLIPVLGLMWLRQSRKTPSEPFGSERAVFVYGQENIEKVLRWRKRCAEKKTHIPNETIFVSNVNNNFGKRICRNCGQSGHIASNPKCPLYSGDKLKHDPLSRQTRKEPEVDTSDDDLLTKPIAIMKDTESLFHTFNTTYDSDIEFPLEPSESKRKRSSDTFDPLHRLKYHQSSDFKTIGTSGVDIASTINGGVNGLNNINGVDIDDHGIISTPDIKIINKIITSIEKENRYKPFMNRISETIAPNYYKVIQKPVWLSLIKLRVKNKYYTTISSLMTDILLLEINCKLYNSEHSQNAWLRHMSQILVDDLSSRISSHIQNKQHAKLIQHIHSNHINSYRNSLNTLNGIAVNTQNTVNTEETSFNTQQTSFSSQITVNTDDSSYNTQQTNYNTQGTDLNTQPTNYNTQQTDLNTQDVNSVSDA</sequence>
<dbReference type="GO" id="GO:0051123">
    <property type="term" value="P:RNA polymerase II preinitiation complex assembly"/>
    <property type="evidence" value="ECO:0007669"/>
    <property type="project" value="TreeGrafter"/>
</dbReference>
<dbReference type="OMA" id="IKTLPRW"/>
<dbReference type="GO" id="GO:0005669">
    <property type="term" value="C:transcription factor TFIID complex"/>
    <property type="evidence" value="ECO:0007669"/>
    <property type="project" value="InterPro"/>
</dbReference>
<evidence type="ECO:0000256" key="6">
    <source>
        <dbReference type="SAM" id="MobiDB-lite"/>
    </source>
</evidence>
<dbReference type="InterPro" id="IPR036427">
    <property type="entry name" value="Bromodomain-like_sf"/>
</dbReference>
<dbReference type="eggNOG" id="KOG1472">
    <property type="taxonomic scope" value="Eukaryota"/>
</dbReference>
<evidence type="ECO:0000256" key="4">
    <source>
        <dbReference type="ARBA" id="ARBA00023242"/>
    </source>
</evidence>
<feature type="compositionally biased region" description="Basic and acidic residues" evidence="6">
    <location>
        <begin position="263"/>
        <end position="291"/>
    </location>
</feature>
<dbReference type="RefSeq" id="XP_954404.1">
    <property type="nucleotide sequence ID" value="XM_949311.1"/>
</dbReference>
<evidence type="ECO:0000313" key="9">
    <source>
        <dbReference type="Proteomes" id="UP000001950"/>
    </source>
</evidence>
<feature type="compositionally biased region" description="Basic and acidic residues" evidence="6">
    <location>
        <begin position="402"/>
        <end position="415"/>
    </location>
</feature>
<feature type="compositionally biased region" description="Low complexity" evidence="6">
    <location>
        <begin position="1865"/>
        <end position="1891"/>
    </location>
</feature>
<protein>
    <submittedName>
        <fullName evidence="8">Bromodomain protein, putative</fullName>
    </submittedName>
</protein>
<dbReference type="PANTHER" id="PTHR13900:SF0">
    <property type="entry name" value="TRANSCRIPTION INITIATION FACTOR TFIID SUBUNIT 1"/>
    <property type="match status" value="1"/>
</dbReference>
<evidence type="ECO:0000256" key="1">
    <source>
        <dbReference type="ARBA" id="ARBA00004123"/>
    </source>
</evidence>
<feature type="domain" description="Bromo" evidence="7">
    <location>
        <begin position="1709"/>
        <end position="1779"/>
    </location>
</feature>
<dbReference type="InterPro" id="IPR022591">
    <property type="entry name" value="TAF1_HAT_dom"/>
</dbReference>
<feature type="compositionally biased region" description="Acidic residues" evidence="6">
    <location>
        <begin position="1"/>
        <end position="10"/>
    </location>
</feature>
<feature type="region of interest" description="Disordered" evidence="6">
    <location>
        <begin position="1227"/>
        <end position="1246"/>
    </location>
</feature>
<dbReference type="GO" id="GO:0016251">
    <property type="term" value="F:RNA polymerase II general transcription initiation factor activity"/>
    <property type="evidence" value="ECO:0007669"/>
    <property type="project" value="InterPro"/>
</dbReference>
<dbReference type="GeneID" id="3863540"/>
<evidence type="ECO:0000256" key="5">
    <source>
        <dbReference type="PROSITE-ProRule" id="PRU00035"/>
    </source>
</evidence>
<feature type="region of interest" description="Disordered" evidence="6">
    <location>
        <begin position="1843"/>
        <end position="1904"/>
    </location>
</feature>
<dbReference type="InParanoid" id="Q4UGR2"/>
<dbReference type="GO" id="GO:0004402">
    <property type="term" value="F:histone acetyltransferase activity"/>
    <property type="evidence" value="ECO:0007669"/>
    <property type="project" value="InterPro"/>
</dbReference>
<dbReference type="STRING" id="5874.Q4UGR2"/>
<dbReference type="SUPFAM" id="SSF47370">
    <property type="entry name" value="Bromodomain"/>
    <property type="match status" value="1"/>
</dbReference>
<evidence type="ECO:0000256" key="2">
    <source>
        <dbReference type="ARBA" id="ARBA00009064"/>
    </source>
</evidence>
<keyword evidence="3 5" id="KW-0103">Bromodomain</keyword>
<dbReference type="SMART" id="SM00297">
    <property type="entry name" value="BROMO"/>
    <property type="match status" value="1"/>
</dbReference>